<dbReference type="Proteomes" id="UP000271624">
    <property type="component" value="Unassembled WGS sequence"/>
</dbReference>
<reference evidence="1" key="1">
    <citation type="submission" date="2018-12" db="EMBL/GenBank/DDBJ databases">
        <authorList>
            <person name="Will S."/>
            <person name="Neumann-Schaal M."/>
            <person name="Henke P."/>
        </authorList>
    </citation>
    <scope>NUCLEOTIDE SEQUENCE</scope>
    <source>
        <strain evidence="1">PCC 7102</strain>
    </source>
</reference>
<name>A0A3S1CIZ1_9CYAN</name>
<dbReference type="EMBL" id="RSCL01000016">
    <property type="protein sequence ID" value="RUT02440.1"/>
    <property type="molecule type" value="Genomic_DNA"/>
</dbReference>
<evidence type="ECO:0000313" key="2">
    <source>
        <dbReference type="Proteomes" id="UP000271624"/>
    </source>
</evidence>
<evidence type="ECO:0000313" key="1">
    <source>
        <dbReference type="EMBL" id="RUT02440.1"/>
    </source>
</evidence>
<protein>
    <submittedName>
        <fullName evidence="1">Uncharacterized protein</fullName>
    </submittedName>
</protein>
<reference evidence="1" key="2">
    <citation type="journal article" date="2019" name="Genome Biol. Evol.">
        <title>Day and night: Metabolic profiles and evolutionary relationships of six axenic non-marine cyanobacteria.</title>
        <authorList>
            <person name="Will S.E."/>
            <person name="Henke P."/>
            <person name="Boedeker C."/>
            <person name="Huang S."/>
            <person name="Brinkmann H."/>
            <person name="Rohde M."/>
            <person name="Jarek M."/>
            <person name="Friedl T."/>
            <person name="Seufert S."/>
            <person name="Schumacher M."/>
            <person name="Overmann J."/>
            <person name="Neumann-Schaal M."/>
            <person name="Petersen J."/>
        </authorList>
    </citation>
    <scope>NUCLEOTIDE SEQUENCE [LARGE SCALE GENOMIC DNA]</scope>
    <source>
        <strain evidence="1">PCC 7102</strain>
    </source>
</reference>
<dbReference type="AlphaFoldDB" id="A0A3S1CIZ1"/>
<accession>A0A3S1CIZ1</accession>
<sequence length="218" mass="23805">MQVKAAIVAIAVTGMTAVTVPAFALVQPAFAREAILLVQRSLQNGNSKPETKLDVLLRELANLEVEKATLDVKHTSSNEAIEEIDASIKALRNRIDEILPKSNAAISNIVTEALVSKIAALEIENSLLEAYHTPYAEVVVSTENQIRRLWRRVASITPQNPKDVINPVVSAILDTEVANLKARRASLATRYTPDDIGDLLTIDLQLGSLAQRQAFYNS</sequence>
<organism evidence="1 2">
    <name type="scientific">Dulcicalothrix desertica PCC 7102</name>
    <dbReference type="NCBI Taxonomy" id="232991"/>
    <lineage>
        <taxon>Bacteria</taxon>
        <taxon>Bacillati</taxon>
        <taxon>Cyanobacteriota</taxon>
        <taxon>Cyanophyceae</taxon>
        <taxon>Nostocales</taxon>
        <taxon>Calotrichaceae</taxon>
        <taxon>Dulcicalothrix</taxon>
    </lineage>
</organism>
<dbReference type="Gene3D" id="1.10.287.1490">
    <property type="match status" value="1"/>
</dbReference>
<proteinExistence type="predicted"/>
<keyword evidence="2" id="KW-1185">Reference proteome</keyword>
<gene>
    <name evidence="1" type="ORF">DSM106972_059180</name>
</gene>
<comment type="caution">
    <text evidence="1">The sequence shown here is derived from an EMBL/GenBank/DDBJ whole genome shotgun (WGS) entry which is preliminary data.</text>
</comment>